<gene>
    <name evidence="2" type="ORF">CK203_039747</name>
</gene>
<evidence type="ECO:0000313" key="3">
    <source>
        <dbReference type="Proteomes" id="UP000288805"/>
    </source>
</evidence>
<dbReference type="AlphaFoldDB" id="A0A438HTW3"/>
<sequence>MFVSMDLTFVEDPMTIQGEDTLDNPKWKVAMVEEMKALQKNDTWELVELPKGKKTIVASRSDYTLFLNHAFEGNIIALIMYVDDIVVTDIEVARSKLGIFDSIFDLLDETGMLACKPVDTPIELNHKLAKSGAMHQTSQNGQISSIGAAESPILQIITCRLNGQNFLLWSQSVKLFIRGRGKIDYLNGTKQAPKFDDPTYHVWDVENSMILSWLVNSMESKIGQTYMYLKTAKLPWNVVVEELGLFYDLEWSCAEDSAQYQRIVKKDCLMEFLAGLKRGFG</sequence>
<organism evidence="2 3">
    <name type="scientific">Vitis vinifera</name>
    <name type="common">Grape</name>
    <dbReference type="NCBI Taxonomy" id="29760"/>
    <lineage>
        <taxon>Eukaryota</taxon>
        <taxon>Viridiplantae</taxon>
        <taxon>Streptophyta</taxon>
        <taxon>Embryophyta</taxon>
        <taxon>Tracheophyta</taxon>
        <taxon>Spermatophyta</taxon>
        <taxon>Magnoliopsida</taxon>
        <taxon>eudicotyledons</taxon>
        <taxon>Gunneridae</taxon>
        <taxon>Pentapetalae</taxon>
        <taxon>rosids</taxon>
        <taxon>Vitales</taxon>
        <taxon>Vitaceae</taxon>
        <taxon>Viteae</taxon>
        <taxon>Vitis</taxon>
    </lineage>
</organism>
<reference evidence="2 3" key="1">
    <citation type="journal article" date="2018" name="PLoS Genet.">
        <title>Population sequencing reveals clonal diversity and ancestral inbreeding in the grapevine cultivar Chardonnay.</title>
        <authorList>
            <person name="Roach M.J."/>
            <person name="Johnson D.L."/>
            <person name="Bohlmann J."/>
            <person name="van Vuuren H.J."/>
            <person name="Jones S.J."/>
            <person name="Pretorius I.S."/>
            <person name="Schmidt S.A."/>
            <person name="Borneman A.R."/>
        </authorList>
    </citation>
    <scope>NUCLEOTIDE SEQUENCE [LARGE SCALE GENOMIC DNA]</scope>
    <source>
        <strain evidence="3">cv. Chardonnay</strain>
        <tissue evidence="2">Leaf</tissue>
    </source>
</reference>
<comment type="caution">
    <text evidence="2">The sequence shown here is derived from an EMBL/GenBank/DDBJ whole genome shotgun (WGS) entry which is preliminary data.</text>
</comment>
<protein>
    <recommendedName>
        <fullName evidence="1">Retrotransposon Copia-like N-terminal domain-containing protein</fullName>
    </recommendedName>
</protein>
<name>A0A438HTW3_VITVI</name>
<dbReference type="EMBL" id="QGNW01000179">
    <property type="protein sequence ID" value="RVW87879.1"/>
    <property type="molecule type" value="Genomic_DNA"/>
</dbReference>
<dbReference type="Proteomes" id="UP000288805">
    <property type="component" value="Unassembled WGS sequence"/>
</dbReference>
<accession>A0A438HTW3</accession>
<dbReference type="InterPro" id="IPR029472">
    <property type="entry name" value="Copia-like_N"/>
</dbReference>
<dbReference type="Pfam" id="PF14244">
    <property type="entry name" value="Retrotran_gag_3"/>
    <property type="match status" value="1"/>
</dbReference>
<evidence type="ECO:0000259" key="1">
    <source>
        <dbReference type="Pfam" id="PF14244"/>
    </source>
</evidence>
<evidence type="ECO:0000313" key="2">
    <source>
        <dbReference type="EMBL" id="RVW87879.1"/>
    </source>
</evidence>
<dbReference type="PANTHER" id="PTHR37610:SF40">
    <property type="entry name" value="OS01G0909600 PROTEIN"/>
    <property type="match status" value="1"/>
</dbReference>
<dbReference type="PANTHER" id="PTHR37610">
    <property type="entry name" value="CCHC-TYPE DOMAIN-CONTAINING PROTEIN"/>
    <property type="match status" value="1"/>
</dbReference>
<feature type="domain" description="Retrotransposon Copia-like N-terminal" evidence="1">
    <location>
        <begin position="150"/>
        <end position="194"/>
    </location>
</feature>
<proteinExistence type="predicted"/>